<dbReference type="AlphaFoldDB" id="U2QSK9"/>
<dbReference type="Proteomes" id="UP000016644">
    <property type="component" value="Unassembled WGS sequence"/>
</dbReference>
<protein>
    <submittedName>
        <fullName evidence="1">Uncharacterized protein</fullName>
    </submittedName>
</protein>
<sequence>MIAITLFIIQQLRSGFIGIAQLLAFAQLVKIPNHKKADNLQLRCQLFQMIY</sequence>
<dbReference type="EMBL" id="AWVK01000102">
    <property type="protein sequence ID" value="ERK41732.1"/>
    <property type="molecule type" value="Genomic_DNA"/>
</dbReference>
<comment type="caution">
    <text evidence="1">The sequence shown here is derived from an EMBL/GenBank/DDBJ whole genome shotgun (WGS) entry which is preliminary data.</text>
</comment>
<organism evidence="1 2">
    <name type="scientific">Levilactobacillus brevis ATCC 14869 = DSM 20054</name>
    <dbReference type="NCBI Taxonomy" id="649758"/>
    <lineage>
        <taxon>Bacteria</taxon>
        <taxon>Bacillati</taxon>
        <taxon>Bacillota</taxon>
        <taxon>Bacilli</taxon>
        <taxon>Lactobacillales</taxon>
        <taxon>Lactobacillaceae</taxon>
        <taxon>Levilactobacillus</taxon>
    </lineage>
</organism>
<gene>
    <name evidence="1" type="ORF">HMPREF0495_02104</name>
</gene>
<evidence type="ECO:0000313" key="1">
    <source>
        <dbReference type="EMBL" id="ERK41732.1"/>
    </source>
</evidence>
<accession>U2QSK9</accession>
<evidence type="ECO:0000313" key="2">
    <source>
        <dbReference type="Proteomes" id="UP000016644"/>
    </source>
</evidence>
<dbReference type="HOGENOM" id="CLU_3100077_0_0_9"/>
<reference evidence="1 2" key="1">
    <citation type="submission" date="2013-06" db="EMBL/GenBank/DDBJ databases">
        <authorList>
            <person name="Weinstock G."/>
            <person name="Sodergren E."/>
            <person name="Lobos E.A."/>
            <person name="Fulton L."/>
            <person name="Fulton R."/>
            <person name="Courtney L."/>
            <person name="Fronick C."/>
            <person name="O'Laughlin M."/>
            <person name="Godfrey J."/>
            <person name="Wilson R.M."/>
            <person name="Miner T."/>
            <person name="Farmer C."/>
            <person name="Delehaunty K."/>
            <person name="Cordes M."/>
            <person name="Minx P."/>
            <person name="Tomlinson C."/>
            <person name="Chen J."/>
            <person name="Wollam A."/>
            <person name="Pepin K.H."/>
            <person name="Bhonagiri V."/>
            <person name="Zhang X."/>
            <person name="Warren W."/>
            <person name="Mitreva M."/>
            <person name="Mardis E.R."/>
            <person name="Wilson R.K."/>
        </authorList>
    </citation>
    <scope>NUCLEOTIDE SEQUENCE [LARGE SCALE GENOMIC DNA]</scope>
    <source>
        <strain evidence="1 2">ATCC 14869</strain>
    </source>
</reference>
<proteinExistence type="predicted"/>
<name>U2QSK9_LEVBR</name>